<sequence>MKITLDIVGGRTVTVAEGNLKGAKKALTNGNCHSLAVALHLETGFPIVAFFPNEADVDDVDDEWYDEDFSERVQHFAVLSPEGIVLDGNGAQPLDEVVDRTLWEADEDWTVDRLIGQIDEENQQEDVSWFPLNPDGVSSFVQPVLEAYNKLVQKDLARV</sequence>
<reference evidence="1" key="1">
    <citation type="submission" date="2020-05" db="EMBL/GenBank/DDBJ databases">
        <authorList>
            <person name="Chiriac C."/>
            <person name="Salcher M."/>
            <person name="Ghai R."/>
            <person name="Kavagutti S V."/>
        </authorList>
    </citation>
    <scope>NUCLEOTIDE SEQUENCE</scope>
</reference>
<protein>
    <submittedName>
        <fullName evidence="1">Uncharacterized protein</fullName>
    </submittedName>
</protein>
<accession>A0A6J7WQN0</accession>
<proteinExistence type="predicted"/>
<organism evidence="1">
    <name type="scientific">uncultured Caudovirales phage</name>
    <dbReference type="NCBI Taxonomy" id="2100421"/>
    <lineage>
        <taxon>Viruses</taxon>
        <taxon>Duplodnaviria</taxon>
        <taxon>Heunggongvirae</taxon>
        <taxon>Uroviricota</taxon>
        <taxon>Caudoviricetes</taxon>
        <taxon>Peduoviridae</taxon>
        <taxon>Maltschvirus</taxon>
        <taxon>Maltschvirus maltsch</taxon>
    </lineage>
</organism>
<name>A0A6J7WQN0_9CAUD</name>
<gene>
    <name evidence="1" type="ORF">UFOVP221_27</name>
</gene>
<evidence type="ECO:0000313" key="1">
    <source>
        <dbReference type="EMBL" id="CAB5219118.1"/>
    </source>
</evidence>
<dbReference type="EMBL" id="LR798267">
    <property type="protein sequence ID" value="CAB5219118.1"/>
    <property type="molecule type" value="Genomic_DNA"/>
</dbReference>